<dbReference type="GO" id="GO:0016260">
    <property type="term" value="P:selenocysteine biosynthetic process"/>
    <property type="evidence" value="ECO:0007669"/>
    <property type="project" value="UniProtKB-UniRule"/>
</dbReference>
<keyword evidence="8 12" id="KW-0648">Protein biosynthesis</keyword>
<comment type="subcellular location">
    <subcellularLocation>
        <location evidence="1 12">Cytoplasm</location>
    </subcellularLocation>
</comment>
<comment type="subunit">
    <text evidence="12">Homodimer. The tRNA molecule binds across the dimer.</text>
</comment>
<keyword evidence="6 12" id="KW-0547">Nucleotide-binding</keyword>
<feature type="domain" description="Aminoacyl-transfer RNA synthetases class-II family profile" evidence="16">
    <location>
        <begin position="172"/>
        <end position="413"/>
    </location>
</feature>
<evidence type="ECO:0000256" key="3">
    <source>
        <dbReference type="ARBA" id="ARBA00010728"/>
    </source>
</evidence>
<evidence type="ECO:0000256" key="12">
    <source>
        <dbReference type="HAMAP-Rule" id="MF_00176"/>
    </source>
</evidence>
<gene>
    <name evidence="12" type="primary">serS</name>
    <name evidence="17" type="ORF">AOC03_09760</name>
</gene>
<dbReference type="KEGG" id="pur:AOC03_09760"/>
<dbReference type="Proteomes" id="UP000059847">
    <property type="component" value="Chromosome"/>
</dbReference>
<evidence type="ECO:0000313" key="17">
    <source>
        <dbReference type="EMBL" id="ALF60284.1"/>
    </source>
</evidence>
<dbReference type="CDD" id="cd00770">
    <property type="entry name" value="SerRS_core"/>
    <property type="match status" value="1"/>
</dbReference>
<keyword evidence="5 12" id="KW-0436">Ligase</keyword>
<dbReference type="GO" id="GO:0005524">
    <property type="term" value="F:ATP binding"/>
    <property type="evidence" value="ECO:0007669"/>
    <property type="project" value="UniProtKB-UniRule"/>
</dbReference>
<comment type="domain">
    <text evidence="12">Consists of two distinct domains, a catalytic core and a N-terminal extension that is involved in tRNA binding.</text>
</comment>
<evidence type="ECO:0000256" key="13">
    <source>
        <dbReference type="PIRSR" id="PIRSR001529-1"/>
    </source>
</evidence>
<evidence type="ECO:0000256" key="9">
    <source>
        <dbReference type="ARBA" id="ARBA00023146"/>
    </source>
</evidence>
<keyword evidence="15" id="KW-0175">Coiled coil</keyword>
<dbReference type="AlphaFoldDB" id="A0A0M4T8P7"/>
<dbReference type="InterPro" id="IPR042103">
    <property type="entry name" value="SerRS_1_N_sf"/>
</dbReference>
<evidence type="ECO:0000259" key="16">
    <source>
        <dbReference type="PROSITE" id="PS50862"/>
    </source>
</evidence>
<dbReference type="Gene3D" id="3.30.930.10">
    <property type="entry name" value="Bira Bifunctional Protein, Domain 2"/>
    <property type="match status" value="1"/>
</dbReference>
<dbReference type="PANTHER" id="PTHR43697:SF1">
    <property type="entry name" value="SERINE--TRNA LIGASE"/>
    <property type="match status" value="1"/>
</dbReference>
<evidence type="ECO:0000256" key="14">
    <source>
        <dbReference type="PIRSR" id="PIRSR001529-2"/>
    </source>
</evidence>
<feature type="binding site" evidence="13">
    <location>
        <position position="386"/>
    </location>
    <ligand>
        <name>L-serine</name>
        <dbReference type="ChEBI" id="CHEBI:33384"/>
    </ligand>
</feature>
<proteinExistence type="inferred from homology"/>
<dbReference type="InterPro" id="IPR002317">
    <property type="entry name" value="Ser-tRNA-ligase_type_1"/>
</dbReference>
<evidence type="ECO:0000256" key="8">
    <source>
        <dbReference type="ARBA" id="ARBA00022917"/>
    </source>
</evidence>
<feature type="binding site" evidence="13">
    <location>
        <position position="267"/>
    </location>
    <ligand>
        <name>L-serine</name>
        <dbReference type="ChEBI" id="CHEBI:33384"/>
    </ligand>
</feature>
<dbReference type="EMBL" id="CP012678">
    <property type="protein sequence ID" value="ALF60284.1"/>
    <property type="molecule type" value="Genomic_DNA"/>
</dbReference>
<feature type="binding site" evidence="12 13">
    <location>
        <position position="290"/>
    </location>
    <ligand>
        <name>L-serine</name>
        <dbReference type="ChEBI" id="CHEBI:33384"/>
    </ligand>
</feature>
<dbReference type="InterPro" id="IPR010978">
    <property type="entry name" value="tRNA-bd_arm"/>
</dbReference>
<keyword evidence="4 12" id="KW-0963">Cytoplasm</keyword>
<dbReference type="STRING" id="45610.AOC03_09760"/>
<feature type="binding site" evidence="12">
    <location>
        <position position="388"/>
    </location>
    <ligand>
        <name>L-serine</name>
        <dbReference type="ChEBI" id="CHEBI:33384"/>
    </ligand>
</feature>
<evidence type="ECO:0000256" key="4">
    <source>
        <dbReference type="ARBA" id="ARBA00022490"/>
    </source>
</evidence>
<comment type="function">
    <text evidence="12">Catalyzes the attachment of serine to tRNA(Ser). Is also able to aminoacylate tRNA(Sec) with serine, to form the misacylated tRNA L-seryl-tRNA(Sec), which will be further converted into selenocysteinyl-tRNA(Sec).</text>
</comment>
<evidence type="ECO:0000313" key="18">
    <source>
        <dbReference type="Proteomes" id="UP000059847"/>
    </source>
</evidence>
<organism evidence="17 18">
    <name type="scientific">Psychrobacter urativorans</name>
    <dbReference type="NCBI Taxonomy" id="45610"/>
    <lineage>
        <taxon>Bacteria</taxon>
        <taxon>Pseudomonadati</taxon>
        <taxon>Pseudomonadota</taxon>
        <taxon>Gammaproteobacteria</taxon>
        <taxon>Moraxellales</taxon>
        <taxon>Moraxellaceae</taxon>
        <taxon>Psychrobacter</taxon>
    </lineage>
</organism>
<dbReference type="InterPro" id="IPR033729">
    <property type="entry name" value="SerRS_core"/>
</dbReference>
<comment type="catalytic activity">
    <reaction evidence="11 12">
        <text>tRNA(Ser) + L-serine + ATP = L-seryl-tRNA(Ser) + AMP + diphosphate + H(+)</text>
        <dbReference type="Rhea" id="RHEA:12292"/>
        <dbReference type="Rhea" id="RHEA-COMP:9669"/>
        <dbReference type="Rhea" id="RHEA-COMP:9703"/>
        <dbReference type="ChEBI" id="CHEBI:15378"/>
        <dbReference type="ChEBI" id="CHEBI:30616"/>
        <dbReference type="ChEBI" id="CHEBI:33019"/>
        <dbReference type="ChEBI" id="CHEBI:33384"/>
        <dbReference type="ChEBI" id="CHEBI:78442"/>
        <dbReference type="ChEBI" id="CHEBI:78533"/>
        <dbReference type="ChEBI" id="CHEBI:456215"/>
        <dbReference type="EC" id="6.1.1.11"/>
    </reaction>
</comment>
<dbReference type="OrthoDB" id="9804647at2"/>
<feature type="binding site" evidence="12 14">
    <location>
        <begin position="354"/>
        <end position="357"/>
    </location>
    <ligand>
        <name>ATP</name>
        <dbReference type="ChEBI" id="CHEBI:30616"/>
    </ligand>
</feature>
<dbReference type="InterPro" id="IPR002314">
    <property type="entry name" value="aa-tRNA-synt_IIb"/>
</dbReference>
<evidence type="ECO:0000256" key="11">
    <source>
        <dbReference type="ARBA" id="ARBA00048823"/>
    </source>
</evidence>
<name>A0A0M4T8P7_9GAMM</name>
<dbReference type="PANTHER" id="PTHR43697">
    <property type="entry name" value="SERYL-TRNA SYNTHETASE"/>
    <property type="match status" value="1"/>
</dbReference>
<dbReference type="GO" id="GO:0004828">
    <property type="term" value="F:serine-tRNA ligase activity"/>
    <property type="evidence" value="ECO:0007669"/>
    <property type="project" value="UniProtKB-UniRule"/>
</dbReference>
<dbReference type="InterPro" id="IPR045864">
    <property type="entry name" value="aa-tRNA-synth_II/BPL/LPL"/>
</dbReference>
<dbReference type="HAMAP" id="MF_00176">
    <property type="entry name" value="Ser_tRNA_synth_type1"/>
    <property type="match status" value="1"/>
</dbReference>
<feature type="coiled-coil region" evidence="15">
    <location>
        <begin position="68"/>
        <end position="102"/>
    </location>
</feature>
<dbReference type="Gene3D" id="1.10.287.40">
    <property type="entry name" value="Serine-tRNA synthetase, tRNA binding domain"/>
    <property type="match status" value="1"/>
</dbReference>
<reference evidence="17 18" key="1">
    <citation type="submission" date="2015-09" db="EMBL/GenBank/DDBJ databases">
        <title>Complete genome of Psychrobacter urativorans R10.10B.</title>
        <authorList>
            <person name="See-Too W.S."/>
            <person name="Chan K.G."/>
        </authorList>
    </citation>
    <scope>NUCLEOTIDE SEQUENCE [LARGE SCALE GENOMIC DNA]</scope>
    <source>
        <strain evidence="17 18">R10.10B</strain>
    </source>
</reference>
<evidence type="ECO:0000256" key="6">
    <source>
        <dbReference type="ARBA" id="ARBA00022741"/>
    </source>
</evidence>
<dbReference type="SUPFAM" id="SSF55681">
    <property type="entry name" value="Class II aaRS and biotin synthetases"/>
    <property type="match status" value="1"/>
</dbReference>
<comment type="caution">
    <text evidence="12">Lacks conserved residue(s) required for the propagation of feature annotation.</text>
</comment>
<feature type="binding site" evidence="12">
    <location>
        <begin position="236"/>
        <end position="238"/>
    </location>
    <ligand>
        <name>L-serine</name>
        <dbReference type="ChEBI" id="CHEBI:33384"/>
    </ligand>
</feature>
<evidence type="ECO:0000256" key="15">
    <source>
        <dbReference type="SAM" id="Coils"/>
    </source>
</evidence>
<dbReference type="SUPFAM" id="SSF46589">
    <property type="entry name" value="tRNA-binding arm"/>
    <property type="match status" value="1"/>
</dbReference>
<evidence type="ECO:0000256" key="5">
    <source>
        <dbReference type="ARBA" id="ARBA00022598"/>
    </source>
</evidence>
<comment type="similarity">
    <text evidence="3 12">Belongs to the class-II aminoacyl-tRNA synthetase family. Type-1 seryl-tRNA synthetase subfamily.</text>
</comment>
<dbReference type="Pfam" id="PF00587">
    <property type="entry name" value="tRNA-synt_2b"/>
    <property type="match status" value="1"/>
</dbReference>
<evidence type="ECO:0000256" key="1">
    <source>
        <dbReference type="ARBA" id="ARBA00004496"/>
    </source>
</evidence>
<dbReference type="Pfam" id="PF02403">
    <property type="entry name" value="Seryl_tRNA_N"/>
    <property type="match status" value="1"/>
</dbReference>
<evidence type="ECO:0000256" key="2">
    <source>
        <dbReference type="ARBA" id="ARBA00005045"/>
    </source>
</evidence>
<dbReference type="UniPathway" id="UPA00906">
    <property type="reaction ID" value="UER00895"/>
</dbReference>
<feature type="binding site" evidence="13">
    <location>
        <position position="236"/>
    </location>
    <ligand>
        <name>L-serine</name>
        <dbReference type="ChEBI" id="CHEBI:33384"/>
    </ligand>
</feature>
<dbReference type="InterPro" id="IPR015866">
    <property type="entry name" value="Ser-tRNA-synth_1_N"/>
</dbReference>
<protein>
    <recommendedName>
        <fullName evidence="12">Serine--tRNA ligase</fullName>
        <ecNumber evidence="12">6.1.1.11</ecNumber>
    </recommendedName>
    <alternativeName>
        <fullName evidence="12">Seryl-tRNA synthetase</fullName>
        <shortName evidence="12">SerRS</shortName>
    </alternativeName>
    <alternativeName>
        <fullName evidence="12">Seryl-tRNA(Ser/Sec) synthetase</fullName>
    </alternativeName>
</protein>
<keyword evidence="7 12" id="KW-0067">ATP-binding</keyword>
<sequence length="428" mass="47736">MIDPKLLRGDLHDLQQQLATRGYALDIDFWQTIETERKALQVKTEDLQSRRNAGAKQVGNLKKSGEDASELLAEMQSVSGEIKTAEDELRTLQERINQAALQIPNLPASDVPVGTSEDDNVEMRTWGTPRSFDFDVQDHSHIGETLGMLDFEAAAKLTGSRFSVLQGQLAQMHRALIQFMLNTHTMKYGYTETYVPYIVNSESLKGTGQLPKFEDDLFKLTNHTNNDGTDFYLIPTAEVPMTNLVRGERLDIKELPLKFTAHTPCFRSEAGSHGRDTRGLIRQHQFEKVEMVNIATAEQSDDLLEAMTGQAEFILQQLDLPYRVVKLCTGDMGFSAQKTYDIEVWLPSQDTYREISSCSNCGDFQARRMGTRVKDGKQTSLAHTLNGSGLAVGRTLLAVMENHQNADGSITIPEVLRPFMGGAETISA</sequence>
<feature type="binding site" evidence="12 14">
    <location>
        <begin position="267"/>
        <end position="269"/>
    </location>
    <ligand>
        <name>ATP</name>
        <dbReference type="ChEBI" id="CHEBI:30616"/>
    </ligand>
</feature>
<dbReference type="EC" id="6.1.1.11" evidence="12"/>
<dbReference type="PROSITE" id="PS50862">
    <property type="entry name" value="AA_TRNA_LIGASE_II"/>
    <property type="match status" value="1"/>
</dbReference>
<accession>A0A0M4T8P7</accession>
<dbReference type="PIRSF" id="PIRSF001529">
    <property type="entry name" value="Ser-tRNA-synth_IIa"/>
    <property type="match status" value="1"/>
</dbReference>
<comment type="pathway">
    <text evidence="2 12">Aminoacyl-tRNA biosynthesis; selenocysteinyl-tRNA(Sec) biosynthesis; L-seryl-tRNA(Sec) from L-serine and tRNA(Sec): step 1/1.</text>
</comment>
<dbReference type="NCBIfam" id="TIGR00414">
    <property type="entry name" value="serS"/>
    <property type="match status" value="1"/>
</dbReference>
<dbReference type="InterPro" id="IPR006195">
    <property type="entry name" value="aa-tRNA-synth_II"/>
</dbReference>
<comment type="catalytic activity">
    <reaction evidence="10 12">
        <text>tRNA(Sec) + L-serine + ATP = L-seryl-tRNA(Sec) + AMP + diphosphate + H(+)</text>
        <dbReference type="Rhea" id="RHEA:42580"/>
        <dbReference type="Rhea" id="RHEA-COMP:9742"/>
        <dbReference type="Rhea" id="RHEA-COMP:10128"/>
        <dbReference type="ChEBI" id="CHEBI:15378"/>
        <dbReference type="ChEBI" id="CHEBI:30616"/>
        <dbReference type="ChEBI" id="CHEBI:33019"/>
        <dbReference type="ChEBI" id="CHEBI:33384"/>
        <dbReference type="ChEBI" id="CHEBI:78442"/>
        <dbReference type="ChEBI" id="CHEBI:78533"/>
        <dbReference type="ChEBI" id="CHEBI:456215"/>
        <dbReference type="EC" id="6.1.1.11"/>
    </reaction>
</comment>
<dbReference type="GO" id="GO:0005737">
    <property type="term" value="C:cytoplasm"/>
    <property type="evidence" value="ECO:0007669"/>
    <property type="project" value="UniProtKB-SubCell"/>
</dbReference>
<keyword evidence="9 12" id="KW-0030">Aminoacyl-tRNA synthetase</keyword>
<evidence type="ECO:0000256" key="10">
    <source>
        <dbReference type="ARBA" id="ARBA00047929"/>
    </source>
</evidence>
<keyword evidence="18" id="KW-1185">Reference proteome</keyword>
<evidence type="ECO:0000256" key="7">
    <source>
        <dbReference type="ARBA" id="ARBA00022840"/>
    </source>
</evidence>
<dbReference type="RefSeq" id="WP_062535523.1">
    <property type="nucleotide sequence ID" value="NZ_CP012678.1"/>
</dbReference>
<dbReference type="PRINTS" id="PR00981">
    <property type="entry name" value="TRNASYNTHSER"/>
</dbReference>
<dbReference type="GO" id="GO:0006434">
    <property type="term" value="P:seryl-tRNA aminoacylation"/>
    <property type="evidence" value="ECO:0007669"/>
    <property type="project" value="UniProtKB-UniRule"/>
</dbReference>